<evidence type="ECO:0000313" key="1">
    <source>
        <dbReference type="EMBL" id="KAK7844355.1"/>
    </source>
</evidence>
<dbReference type="AlphaFoldDB" id="A0AAW0KY12"/>
<comment type="caution">
    <text evidence="1">The sequence shown here is derived from an EMBL/GenBank/DDBJ whole genome shotgun (WGS) entry which is preliminary data.</text>
</comment>
<reference evidence="1 2" key="1">
    <citation type="journal article" date="2018" name="Sci. Data">
        <title>The draft genome sequence of cork oak.</title>
        <authorList>
            <person name="Ramos A.M."/>
            <person name="Usie A."/>
            <person name="Barbosa P."/>
            <person name="Barros P.M."/>
            <person name="Capote T."/>
            <person name="Chaves I."/>
            <person name="Simoes F."/>
            <person name="Abreu I."/>
            <person name="Carrasquinho I."/>
            <person name="Faro C."/>
            <person name="Guimaraes J.B."/>
            <person name="Mendonca D."/>
            <person name="Nobrega F."/>
            <person name="Rodrigues L."/>
            <person name="Saibo N.J.M."/>
            <person name="Varela M.C."/>
            <person name="Egas C."/>
            <person name="Matos J."/>
            <person name="Miguel C.M."/>
            <person name="Oliveira M.M."/>
            <person name="Ricardo C.P."/>
            <person name="Goncalves S."/>
        </authorList>
    </citation>
    <scope>NUCLEOTIDE SEQUENCE [LARGE SCALE GENOMIC DNA]</scope>
    <source>
        <strain evidence="2">cv. HL8</strain>
    </source>
</reference>
<accession>A0AAW0KY12</accession>
<organism evidence="1 2">
    <name type="scientific">Quercus suber</name>
    <name type="common">Cork oak</name>
    <dbReference type="NCBI Taxonomy" id="58331"/>
    <lineage>
        <taxon>Eukaryota</taxon>
        <taxon>Viridiplantae</taxon>
        <taxon>Streptophyta</taxon>
        <taxon>Embryophyta</taxon>
        <taxon>Tracheophyta</taxon>
        <taxon>Spermatophyta</taxon>
        <taxon>Magnoliopsida</taxon>
        <taxon>eudicotyledons</taxon>
        <taxon>Gunneridae</taxon>
        <taxon>Pentapetalae</taxon>
        <taxon>rosids</taxon>
        <taxon>fabids</taxon>
        <taxon>Fagales</taxon>
        <taxon>Fagaceae</taxon>
        <taxon>Quercus</taxon>
    </lineage>
</organism>
<evidence type="ECO:0000313" key="2">
    <source>
        <dbReference type="Proteomes" id="UP000237347"/>
    </source>
</evidence>
<keyword evidence="2" id="KW-1185">Reference proteome</keyword>
<dbReference type="EMBL" id="PKMF04000186">
    <property type="protein sequence ID" value="KAK7844355.1"/>
    <property type="molecule type" value="Genomic_DNA"/>
</dbReference>
<sequence>MLQEAFYTGWYWSLDKSQEQAYSGPYSCDQCYFVVAFLLLNVAY</sequence>
<proteinExistence type="predicted"/>
<protein>
    <submittedName>
        <fullName evidence="1">Uncharacterized protein</fullName>
    </submittedName>
</protein>
<gene>
    <name evidence="1" type="ORF">CFP56_010902</name>
</gene>
<dbReference type="Proteomes" id="UP000237347">
    <property type="component" value="Unassembled WGS sequence"/>
</dbReference>
<name>A0AAW0KY12_QUESU</name>